<dbReference type="Proteomes" id="UP000031668">
    <property type="component" value="Unassembled WGS sequence"/>
</dbReference>
<name>A0A0C2MC47_THEKT</name>
<feature type="transmembrane region" description="Helical" evidence="1">
    <location>
        <begin position="103"/>
        <end position="129"/>
    </location>
</feature>
<keyword evidence="1" id="KW-1133">Transmembrane helix</keyword>
<evidence type="ECO:0000256" key="1">
    <source>
        <dbReference type="SAM" id="Phobius"/>
    </source>
</evidence>
<gene>
    <name evidence="2" type="ORF">RF11_06943</name>
</gene>
<dbReference type="AlphaFoldDB" id="A0A0C2MC47"/>
<keyword evidence="1" id="KW-0472">Membrane</keyword>
<accession>A0A0C2MC47</accession>
<comment type="caution">
    <text evidence="2">The sequence shown here is derived from an EMBL/GenBank/DDBJ whole genome shotgun (WGS) entry which is preliminary data.</text>
</comment>
<proteinExistence type="predicted"/>
<evidence type="ECO:0000313" key="3">
    <source>
        <dbReference type="Proteomes" id="UP000031668"/>
    </source>
</evidence>
<protein>
    <submittedName>
        <fullName evidence="2">Uncharacterized protein</fullName>
    </submittedName>
</protein>
<feature type="transmembrane region" description="Helical" evidence="1">
    <location>
        <begin position="9"/>
        <end position="34"/>
    </location>
</feature>
<organism evidence="2 3">
    <name type="scientific">Thelohanellus kitauei</name>
    <name type="common">Myxosporean</name>
    <dbReference type="NCBI Taxonomy" id="669202"/>
    <lineage>
        <taxon>Eukaryota</taxon>
        <taxon>Metazoa</taxon>
        <taxon>Cnidaria</taxon>
        <taxon>Myxozoa</taxon>
        <taxon>Myxosporea</taxon>
        <taxon>Bivalvulida</taxon>
        <taxon>Platysporina</taxon>
        <taxon>Myxobolidae</taxon>
        <taxon>Thelohanellus</taxon>
    </lineage>
</organism>
<keyword evidence="3" id="KW-1185">Reference proteome</keyword>
<reference evidence="2 3" key="1">
    <citation type="journal article" date="2014" name="Genome Biol. Evol.">
        <title>The genome of the myxosporean Thelohanellus kitauei shows adaptations to nutrient acquisition within its fish host.</title>
        <authorList>
            <person name="Yang Y."/>
            <person name="Xiong J."/>
            <person name="Zhou Z."/>
            <person name="Huo F."/>
            <person name="Miao W."/>
            <person name="Ran C."/>
            <person name="Liu Y."/>
            <person name="Zhang J."/>
            <person name="Feng J."/>
            <person name="Wang M."/>
            <person name="Wang M."/>
            <person name="Wang L."/>
            <person name="Yao B."/>
        </authorList>
    </citation>
    <scope>NUCLEOTIDE SEQUENCE [LARGE SCALE GENOMIC DNA]</scope>
    <source>
        <strain evidence="2">Wuqing</strain>
    </source>
</reference>
<feature type="transmembrane region" description="Helical" evidence="1">
    <location>
        <begin position="151"/>
        <end position="176"/>
    </location>
</feature>
<keyword evidence="1" id="KW-0812">Transmembrane</keyword>
<dbReference type="EMBL" id="JWZT01005174">
    <property type="protein sequence ID" value="KII61934.1"/>
    <property type="molecule type" value="Genomic_DNA"/>
</dbReference>
<feature type="transmembrane region" description="Helical" evidence="1">
    <location>
        <begin position="70"/>
        <end position="91"/>
    </location>
</feature>
<evidence type="ECO:0000313" key="2">
    <source>
        <dbReference type="EMBL" id="KII61934.1"/>
    </source>
</evidence>
<sequence length="216" mass="24398">MNKSTFRTLFIIITVAAFLCCAILVLAGLIPFMFVLLGNWKQGDVAHFGPFSWYHNGPIKSAESYMESFLLIRVLYLTLIVLTFLGPLAAIGGYRNKNFRKPAGIFVLACAVILGFFAFSYLLVFILSIKNGTLLYLRRPIDVILQTVDTIVLYTLMFTPWSMMAVFSVLGVMVLVHKFDYEMKFLCLLVSYIIRLPPNLSPPKRILLIVKALVVI</sequence>